<reference evidence="3" key="1">
    <citation type="journal article" date="2016" name="Nature">
        <title>The genome of the seagrass Zostera marina reveals angiosperm adaptation to the sea.</title>
        <authorList>
            <person name="Olsen J.L."/>
            <person name="Rouze P."/>
            <person name="Verhelst B."/>
            <person name="Lin Y.-C."/>
            <person name="Bayer T."/>
            <person name="Collen J."/>
            <person name="Dattolo E."/>
            <person name="De Paoli E."/>
            <person name="Dittami S."/>
            <person name="Maumus F."/>
            <person name="Michel G."/>
            <person name="Kersting A."/>
            <person name="Lauritano C."/>
            <person name="Lohaus R."/>
            <person name="Toepel M."/>
            <person name="Tonon T."/>
            <person name="Vanneste K."/>
            <person name="Amirebrahimi M."/>
            <person name="Brakel J."/>
            <person name="Bostroem C."/>
            <person name="Chovatia M."/>
            <person name="Grimwood J."/>
            <person name="Jenkins J.W."/>
            <person name="Jueterbock A."/>
            <person name="Mraz A."/>
            <person name="Stam W.T."/>
            <person name="Tice H."/>
            <person name="Bornberg-Bauer E."/>
            <person name="Green P.J."/>
            <person name="Pearson G.A."/>
            <person name="Procaccini G."/>
            <person name="Duarte C.M."/>
            <person name="Schmutz J."/>
            <person name="Reusch T.B.H."/>
            <person name="Van de Peer Y."/>
        </authorList>
    </citation>
    <scope>NUCLEOTIDE SEQUENCE [LARGE SCALE GENOMIC DNA]</scope>
    <source>
        <strain evidence="3">cv. Finnish</strain>
    </source>
</reference>
<evidence type="ECO:0000313" key="2">
    <source>
        <dbReference type="EMBL" id="KMZ61670.1"/>
    </source>
</evidence>
<organism evidence="2 3">
    <name type="scientific">Zostera marina</name>
    <name type="common">Eelgrass</name>
    <dbReference type="NCBI Taxonomy" id="29655"/>
    <lineage>
        <taxon>Eukaryota</taxon>
        <taxon>Viridiplantae</taxon>
        <taxon>Streptophyta</taxon>
        <taxon>Embryophyta</taxon>
        <taxon>Tracheophyta</taxon>
        <taxon>Spermatophyta</taxon>
        <taxon>Magnoliopsida</taxon>
        <taxon>Liliopsida</taxon>
        <taxon>Zosteraceae</taxon>
        <taxon>Zostera</taxon>
    </lineage>
</organism>
<name>A0A0K9P0E8_ZOSMR</name>
<evidence type="ECO:0000313" key="3">
    <source>
        <dbReference type="Proteomes" id="UP000036987"/>
    </source>
</evidence>
<keyword evidence="3" id="KW-1185">Reference proteome</keyword>
<sequence>MAASISDDVDNPILMEVREMWIQRMAERKGEPQNQKAPPLESRTLLEKHTEFYGNSLNIDPTHPNIVNKSKELILESSSNVASKEVTIPKLTPNPRRFSFPSKLPHQEGLETVKEKPNETEKTKNQNTKLDQLHGNPKVIDPPSVNPPCKPSASDLGNACSPGVVRNGVYVSKTSPGNFDMTVVTEAEASIQNVMNIVINDLRIERGSDLWLFTSYFFLKTENRVMFLTCSVDASIEEQVAWLKFMQKTYR</sequence>
<protein>
    <submittedName>
        <fullName evidence="2">Uncharacterized protein</fullName>
    </submittedName>
</protein>
<feature type="region of interest" description="Disordered" evidence="1">
    <location>
        <begin position="92"/>
        <end position="137"/>
    </location>
</feature>
<evidence type="ECO:0000256" key="1">
    <source>
        <dbReference type="SAM" id="MobiDB-lite"/>
    </source>
</evidence>
<dbReference type="AlphaFoldDB" id="A0A0K9P0E8"/>
<accession>A0A0K9P0E8</accession>
<dbReference type="EMBL" id="LFYR01001452">
    <property type="protein sequence ID" value="KMZ61670.1"/>
    <property type="molecule type" value="Genomic_DNA"/>
</dbReference>
<gene>
    <name evidence="2" type="ORF">ZOSMA_50G00870</name>
</gene>
<proteinExistence type="predicted"/>
<dbReference type="Proteomes" id="UP000036987">
    <property type="component" value="Unassembled WGS sequence"/>
</dbReference>
<feature type="compositionally biased region" description="Basic and acidic residues" evidence="1">
    <location>
        <begin position="105"/>
        <end position="124"/>
    </location>
</feature>
<comment type="caution">
    <text evidence="2">The sequence shown here is derived from an EMBL/GenBank/DDBJ whole genome shotgun (WGS) entry which is preliminary data.</text>
</comment>